<evidence type="ECO:0000256" key="4">
    <source>
        <dbReference type="SAM" id="Phobius"/>
    </source>
</evidence>
<keyword evidence="4" id="KW-0472">Membrane</keyword>
<dbReference type="InterPro" id="IPR036291">
    <property type="entry name" value="NAD(P)-bd_dom_sf"/>
</dbReference>
<dbReference type="CDD" id="cd05233">
    <property type="entry name" value="SDR_c"/>
    <property type="match status" value="1"/>
</dbReference>
<dbReference type="PRINTS" id="PR00080">
    <property type="entry name" value="SDRFAMILY"/>
</dbReference>
<comment type="similarity">
    <text evidence="1 3">Belongs to the short-chain dehydrogenases/reductases (SDR) family.</text>
</comment>
<evidence type="ECO:0000256" key="3">
    <source>
        <dbReference type="RuleBase" id="RU000363"/>
    </source>
</evidence>
<dbReference type="Pfam" id="PF00106">
    <property type="entry name" value="adh_short"/>
    <property type="match status" value="1"/>
</dbReference>
<dbReference type="FunFam" id="3.40.50.720:FF:000084">
    <property type="entry name" value="Short-chain dehydrogenase reductase"/>
    <property type="match status" value="1"/>
</dbReference>
<reference evidence="6" key="1">
    <citation type="submission" date="2020-02" db="EMBL/GenBank/DDBJ databases">
        <authorList>
            <person name="Meier V. D."/>
        </authorList>
    </citation>
    <scope>NUCLEOTIDE SEQUENCE</scope>
    <source>
        <strain evidence="6">AVDCRST_MAG56</strain>
    </source>
</reference>
<dbReference type="AlphaFoldDB" id="A0A6J4LEZ3"/>
<evidence type="ECO:0000256" key="2">
    <source>
        <dbReference type="ARBA" id="ARBA00023002"/>
    </source>
</evidence>
<keyword evidence="4" id="KW-0812">Transmembrane</keyword>
<protein>
    <submittedName>
        <fullName evidence="6">3-oxoacyl-[acyl-carrier protein] reductase</fullName>
        <ecNumber evidence="6">1.1.1.100</ecNumber>
    </submittedName>
</protein>
<keyword evidence="4" id="KW-1133">Transmembrane helix</keyword>
<dbReference type="SMART" id="SM00822">
    <property type="entry name" value="PKS_KR"/>
    <property type="match status" value="1"/>
</dbReference>
<dbReference type="SUPFAM" id="SSF51735">
    <property type="entry name" value="NAD(P)-binding Rossmann-fold domains"/>
    <property type="match status" value="1"/>
</dbReference>
<proteinExistence type="inferred from homology"/>
<organism evidence="6">
    <name type="scientific">uncultured Cytophagales bacterium</name>
    <dbReference type="NCBI Taxonomy" id="158755"/>
    <lineage>
        <taxon>Bacteria</taxon>
        <taxon>Pseudomonadati</taxon>
        <taxon>Bacteroidota</taxon>
        <taxon>Sphingobacteriia</taxon>
        <taxon>Sphingobacteriales</taxon>
        <taxon>environmental samples</taxon>
    </lineage>
</organism>
<dbReference type="GO" id="GO:0004316">
    <property type="term" value="F:3-oxoacyl-[acyl-carrier-protein] reductase (NADPH) activity"/>
    <property type="evidence" value="ECO:0007669"/>
    <property type="project" value="UniProtKB-EC"/>
</dbReference>
<feature type="domain" description="Ketoreductase" evidence="5">
    <location>
        <begin position="48"/>
        <end position="231"/>
    </location>
</feature>
<dbReference type="EC" id="1.1.1.100" evidence="6"/>
<evidence type="ECO:0000259" key="5">
    <source>
        <dbReference type="SMART" id="SM00822"/>
    </source>
</evidence>
<dbReference type="PRINTS" id="PR00081">
    <property type="entry name" value="GDHRDH"/>
</dbReference>
<keyword evidence="2 6" id="KW-0560">Oxidoreductase</keyword>
<dbReference type="InterPro" id="IPR057326">
    <property type="entry name" value="KR_dom"/>
</dbReference>
<dbReference type="Gene3D" id="3.40.50.720">
    <property type="entry name" value="NAD(P)-binding Rossmann-like Domain"/>
    <property type="match status" value="1"/>
</dbReference>
<dbReference type="PROSITE" id="PS00061">
    <property type="entry name" value="ADH_SHORT"/>
    <property type="match status" value="1"/>
</dbReference>
<evidence type="ECO:0000313" key="6">
    <source>
        <dbReference type="EMBL" id="CAA9330911.1"/>
    </source>
</evidence>
<dbReference type="EMBL" id="CADCTQ010000621">
    <property type="protein sequence ID" value="CAA9330911.1"/>
    <property type="molecule type" value="Genomic_DNA"/>
</dbReference>
<sequence>MTMKQQAATAGNTPDRPGKALWAAVGLGALIVANAIYKEATKYKLRGKVVLITGGSRGLGLVLARQLAKKGAKLAICSRTSDQLDRARQELEGMGAQVIAFTCDVTDRTQVHSMMSNIRQHYGRIDVLINNAGVIQVGPLETMTIEDYEEAMKAHFWAPLYTMMSVIPQMKQRGEGRIVNVTSVGGKIALPHMVPYSASKFALVGLSEGMRSELKKDNVLVTTVVPDLTRTGSPRNVLVKGDHQAEYAWFKIADSLPLLTQSAEAAAARIITAIEQGEAEVALTFSGRLLDAIHGVAPGFVADVMGFINEMLPEATPGGTGKLKGYELETDKSNNAFTTSTDKAARKNNEF</sequence>
<name>A0A6J4LEZ3_9SPHI</name>
<dbReference type="InterPro" id="IPR002347">
    <property type="entry name" value="SDR_fam"/>
</dbReference>
<feature type="transmembrane region" description="Helical" evidence="4">
    <location>
        <begin position="20"/>
        <end position="37"/>
    </location>
</feature>
<evidence type="ECO:0000256" key="1">
    <source>
        <dbReference type="ARBA" id="ARBA00006484"/>
    </source>
</evidence>
<dbReference type="PANTHER" id="PTHR44196">
    <property type="entry name" value="DEHYDROGENASE/REDUCTASE SDR FAMILY MEMBER 7B"/>
    <property type="match status" value="1"/>
</dbReference>
<dbReference type="GO" id="GO:0016020">
    <property type="term" value="C:membrane"/>
    <property type="evidence" value="ECO:0007669"/>
    <property type="project" value="TreeGrafter"/>
</dbReference>
<gene>
    <name evidence="6" type="ORF">AVDCRST_MAG56-7791</name>
</gene>
<accession>A0A6J4LEZ3</accession>
<dbReference type="InterPro" id="IPR020904">
    <property type="entry name" value="Sc_DH/Rdtase_CS"/>
</dbReference>
<dbReference type="PANTHER" id="PTHR44196:SF1">
    <property type="entry name" value="DEHYDROGENASE_REDUCTASE SDR FAMILY MEMBER 7B"/>
    <property type="match status" value="1"/>
</dbReference>